<dbReference type="InterPro" id="IPR004600">
    <property type="entry name" value="TFIIH_Tfb4/GTF2H3"/>
</dbReference>
<comment type="function">
    <text evidence="1 14">Component of the general transcription and DNA repair factor IIH (TFIIH) core complex, which is involved in general and transcription-coupled nucleotide excision repair (NER) of damaged DNA and, when complexed to TFIIK, in RNA transcription by RNA polymerase II. In NER, TFIIH acts by opening DNA around the lesion to allow the excision of the damaged oligonucleotide and its replacement by a new DNA fragment. In transcription, TFIIH has an essential role in transcription initiation. When the pre-initiation complex (PIC) has been established, TFIIH is required for promoter opening and promoter escape. Phosphorylation of the C-terminal tail (CTD) of the largest subunit of RNA polymerase II by the kinase module TFIIK controls the initiation of transcription.</text>
</comment>
<dbReference type="PANTHER" id="PTHR12831:SF0">
    <property type="entry name" value="GENERAL TRANSCRIPTION FACTOR IIH SUBUNIT 3"/>
    <property type="match status" value="1"/>
</dbReference>
<name>A0A2G8SQY5_9APHY</name>
<evidence type="ECO:0000256" key="3">
    <source>
        <dbReference type="ARBA" id="ARBA00005273"/>
    </source>
</evidence>
<dbReference type="STRING" id="1077348.A0A2G8SQY5"/>
<dbReference type="EMBL" id="AYKW01000002">
    <property type="protein sequence ID" value="PIL36185.1"/>
    <property type="molecule type" value="Genomic_DNA"/>
</dbReference>
<keyword evidence="6 14" id="KW-0227">DNA damage</keyword>
<evidence type="ECO:0000256" key="13">
    <source>
        <dbReference type="ARBA" id="ARBA00033341"/>
    </source>
</evidence>
<dbReference type="GO" id="GO:0008270">
    <property type="term" value="F:zinc ion binding"/>
    <property type="evidence" value="ECO:0007669"/>
    <property type="project" value="UniProtKB-KW"/>
</dbReference>
<evidence type="ECO:0000313" key="16">
    <source>
        <dbReference type="EMBL" id="PIL36185.1"/>
    </source>
</evidence>
<keyword evidence="12 14" id="KW-0539">Nucleus</keyword>
<dbReference type="Proteomes" id="UP000230002">
    <property type="component" value="Unassembled WGS sequence"/>
</dbReference>
<evidence type="ECO:0000256" key="7">
    <source>
        <dbReference type="ARBA" id="ARBA00022771"/>
    </source>
</evidence>
<comment type="similarity">
    <text evidence="3 14">Belongs to the TFB4 family.</text>
</comment>
<evidence type="ECO:0000256" key="15">
    <source>
        <dbReference type="SAM" id="MobiDB-lite"/>
    </source>
</evidence>
<evidence type="ECO:0000256" key="5">
    <source>
        <dbReference type="ARBA" id="ARBA00022723"/>
    </source>
</evidence>
<keyword evidence="7 14" id="KW-0863">Zinc-finger</keyword>
<reference evidence="16 17" key="1">
    <citation type="journal article" date="2015" name="Sci. Rep.">
        <title>Chromosome-level genome map provides insights into diverse defense mechanisms in the medicinal fungus Ganoderma sinense.</title>
        <authorList>
            <person name="Zhu Y."/>
            <person name="Xu J."/>
            <person name="Sun C."/>
            <person name="Zhou S."/>
            <person name="Xu H."/>
            <person name="Nelson D.R."/>
            <person name="Qian J."/>
            <person name="Song J."/>
            <person name="Luo H."/>
            <person name="Xiang L."/>
            <person name="Li Y."/>
            <person name="Xu Z."/>
            <person name="Ji A."/>
            <person name="Wang L."/>
            <person name="Lu S."/>
            <person name="Hayward A."/>
            <person name="Sun W."/>
            <person name="Li X."/>
            <person name="Schwartz D.C."/>
            <person name="Wang Y."/>
            <person name="Chen S."/>
        </authorList>
    </citation>
    <scope>NUCLEOTIDE SEQUENCE [LARGE SCALE GENOMIC DNA]</scope>
    <source>
        <strain evidence="16 17">ZZ0214-1</strain>
    </source>
</reference>
<evidence type="ECO:0000256" key="4">
    <source>
        <dbReference type="ARBA" id="ARBA00021280"/>
    </source>
</evidence>
<comment type="subunit">
    <text evidence="14">Component of the 7-subunit TFIIH core complex composed of XPB/SSL2, XPD/RAD3, SSL1, TFB1, TFB2, TFB4 and TFB5, which is active in NER. The core complex associates with the 3-subunit CTD-kinase module TFIIK composed of CCL1, KIN28 and TFB3 to form the 10-subunit holoenzyme (holo-TFIIH) active in transcription.</text>
</comment>
<keyword evidence="9 14" id="KW-0805">Transcription regulation</keyword>
<evidence type="ECO:0000256" key="12">
    <source>
        <dbReference type="ARBA" id="ARBA00023242"/>
    </source>
</evidence>
<dbReference type="Gene3D" id="3.40.50.410">
    <property type="entry name" value="von Willebrand factor, type A domain"/>
    <property type="match status" value="2"/>
</dbReference>
<evidence type="ECO:0000313" key="17">
    <source>
        <dbReference type="Proteomes" id="UP000230002"/>
    </source>
</evidence>
<accession>A0A2G8SQY5</accession>
<evidence type="ECO:0000256" key="11">
    <source>
        <dbReference type="ARBA" id="ARBA00023204"/>
    </source>
</evidence>
<protein>
    <recommendedName>
        <fullName evidence="4 14">General transcription and DNA repair factor IIH subunit TFB4</fullName>
        <shortName evidence="14">TFIIH subunit TFB4</shortName>
    </recommendedName>
    <alternativeName>
        <fullName evidence="13 14">RNA polymerase II transcription factor B subunit 4</fullName>
    </alternativeName>
</protein>
<evidence type="ECO:0000256" key="6">
    <source>
        <dbReference type="ARBA" id="ARBA00022763"/>
    </source>
</evidence>
<dbReference type="GO" id="GO:0006355">
    <property type="term" value="P:regulation of DNA-templated transcription"/>
    <property type="evidence" value="ECO:0007669"/>
    <property type="project" value="InterPro"/>
</dbReference>
<comment type="subcellular location">
    <subcellularLocation>
        <location evidence="2 14">Nucleus</location>
    </subcellularLocation>
</comment>
<dbReference type="Pfam" id="PF03850">
    <property type="entry name" value="Tfb4"/>
    <property type="match status" value="2"/>
</dbReference>
<keyword evidence="8 14" id="KW-0862">Zinc</keyword>
<evidence type="ECO:0000256" key="1">
    <source>
        <dbReference type="ARBA" id="ARBA00002817"/>
    </source>
</evidence>
<keyword evidence="5 14" id="KW-0479">Metal-binding</keyword>
<evidence type="ECO:0000256" key="2">
    <source>
        <dbReference type="ARBA" id="ARBA00004123"/>
    </source>
</evidence>
<evidence type="ECO:0000256" key="14">
    <source>
        <dbReference type="RuleBase" id="RU368090"/>
    </source>
</evidence>
<proteinExistence type="inferred from homology"/>
<keyword evidence="11 14" id="KW-0234">DNA repair</keyword>
<dbReference type="AlphaFoldDB" id="A0A2G8SQY5"/>
<gene>
    <name evidence="16" type="ORF">GSI_01845</name>
</gene>
<organism evidence="16 17">
    <name type="scientific">Ganoderma sinense ZZ0214-1</name>
    <dbReference type="NCBI Taxonomy" id="1077348"/>
    <lineage>
        <taxon>Eukaryota</taxon>
        <taxon>Fungi</taxon>
        <taxon>Dikarya</taxon>
        <taxon>Basidiomycota</taxon>
        <taxon>Agaricomycotina</taxon>
        <taxon>Agaricomycetes</taxon>
        <taxon>Polyporales</taxon>
        <taxon>Polyporaceae</taxon>
        <taxon>Ganoderma</taxon>
    </lineage>
</organism>
<feature type="region of interest" description="Disordered" evidence="15">
    <location>
        <begin position="174"/>
        <end position="198"/>
    </location>
</feature>
<dbReference type="OrthoDB" id="17307at2759"/>
<feature type="compositionally biased region" description="Low complexity" evidence="15">
    <location>
        <begin position="174"/>
        <end position="185"/>
    </location>
</feature>
<comment type="caution">
    <text evidence="16">The sequence shown here is derived from an EMBL/GenBank/DDBJ whole genome shotgun (WGS) entry which is preliminary data.</text>
</comment>
<dbReference type="GO" id="GO:0000439">
    <property type="term" value="C:transcription factor TFIIH core complex"/>
    <property type="evidence" value="ECO:0007669"/>
    <property type="project" value="UniProtKB-UniRule"/>
</dbReference>
<evidence type="ECO:0000256" key="10">
    <source>
        <dbReference type="ARBA" id="ARBA00023163"/>
    </source>
</evidence>
<evidence type="ECO:0000256" key="9">
    <source>
        <dbReference type="ARBA" id="ARBA00023015"/>
    </source>
</evidence>
<keyword evidence="17" id="KW-1185">Reference proteome</keyword>
<keyword evidence="10 14" id="KW-0804">Transcription</keyword>
<evidence type="ECO:0000256" key="8">
    <source>
        <dbReference type="ARBA" id="ARBA00022833"/>
    </source>
</evidence>
<dbReference type="PANTHER" id="PTHR12831">
    <property type="entry name" value="TRANSCRIPTION INITIATION FACTOR IIH TFIIH , POLYPEPTIDE 3-RELATED"/>
    <property type="match status" value="1"/>
</dbReference>
<dbReference type="GO" id="GO:0006289">
    <property type="term" value="P:nucleotide-excision repair"/>
    <property type="evidence" value="ECO:0007669"/>
    <property type="project" value="UniProtKB-UniRule"/>
</dbReference>
<dbReference type="InterPro" id="IPR036465">
    <property type="entry name" value="vWFA_dom_sf"/>
</dbReference>
<dbReference type="GO" id="GO:0005675">
    <property type="term" value="C:transcription factor TFIIH holo complex"/>
    <property type="evidence" value="ECO:0007669"/>
    <property type="project" value="UniProtKB-UniRule"/>
</dbReference>
<sequence length="198" mass="21299">MDKPSHLSVIVDLSPTQWALCAQSTNPPGLSLQTFLSQLMAFLNAHIACQDENTLAVFGAFPGQSVMLYSSTGEVMTTTTEVTDSNTYRPFRTLDSTVMASIAERLDSYDSAEEEAQKLKVTIDVCKIFGAENVFLQQAAHLTGGAFLPTRTSVLDMPFPIKTLQRLNASRPISAAPSIPATPRPLAQKNGGAPLRPG</sequence>